<feature type="domain" description="Fibronectin type-III" evidence="6">
    <location>
        <begin position="165"/>
        <end position="262"/>
    </location>
</feature>
<keyword evidence="4" id="KW-0812">Transmembrane</keyword>
<dbReference type="Proteomes" id="UP001361570">
    <property type="component" value="Unassembled WGS sequence"/>
</dbReference>
<feature type="signal peptide" evidence="5">
    <location>
        <begin position="1"/>
        <end position="33"/>
    </location>
</feature>
<comment type="caution">
    <text evidence="7">The sequence shown here is derived from an EMBL/GenBank/DDBJ whole genome shotgun (WGS) entry which is preliminary data.</text>
</comment>
<sequence length="583" mass="57538">MLISRRLRLAALLVAAVPLLAVPLLAVPAPASAAGEVAGGSFASPVPIPNAVPGSFTATNVGVSSTGSRDEASHPYWDNVTWYSYTPAATGVVSIRATSIDPSGWDNTLEVWTTGGTLVEEQDDRYDLDALVNPTLTGGTTYLIGLGGYRPVHTGSATLSFANQVPDAPTGLTATIGNASASLSWTAPADHGSPISSYTVECQRDGGSWSPCRTVTGTPPSSSATVTGLVNGSSYRFRVLATNFIGASAPSAEVPAGGTTGVVPTAPSTTTATAPATAVRFDDVTVGVTVAAGGTAVAGGTVTVSDGGTVLGTGTISGTTASVVVRPQVGTRTLTVAFGGTTGTQASSTTVPVTVTGAPQTIAFTQPGPASAGTAQELRATSSAGLRVAFTATGPCSVSGTRVSSTATGTCTVTASVDGDADHLAAAPVDRSFDVVAPLDLTLRVDTPLSGVAAGAPVVVRGVGLLPGSTVTLELHSTPRRLATATVGPDGTVSVPATLPQDVEAGDHQLILLGTAPDGSAVRTTLALSVDADGRLVRIGDDRAPAALATTGSPVGAAAGGAALLLALGGGLLLAGRRRSTTR</sequence>
<evidence type="ECO:0000256" key="3">
    <source>
        <dbReference type="ARBA" id="ARBA00023326"/>
    </source>
</evidence>
<dbReference type="Gene3D" id="2.60.40.10">
    <property type="entry name" value="Immunoglobulins"/>
    <property type="match status" value="2"/>
</dbReference>
<dbReference type="InterPro" id="IPR036116">
    <property type="entry name" value="FN3_sf"/>
</dbReference>
<evidence type="ECO:0000313" key="7">
    <source>
        <dbReference type="EMBL" id="MEI4273741.1"/>
    </source>
</evidence>
<dbReference type="Pfam" id="PF00041">
    <property type="entry name" value="fn3"/>
    <property type="match status" value="1"/>
</dbReference>
<feature type="transmembrane region" description="Helical" evidence="4">
    <location>
        <begin position="555"/>
        <end position="575"/>
    </location>
</feature>
<evidence type="ECO:0000313" key="8">
    <source>
        <dbReference type="Proteomes" id="UP001361570"/>
    </source>
</evidence>
<evidence type="ECO:0000259" key="6">
    <source>
        <dbReference type="PROSITE" id="PS50853"/>
    </source>
</evidence>
<proteinExistence type="predicted"/>
<gene>
    <name evidence="7" type="ORF">TEK04_18630</name>
</gene>
<keyword evidence="2" id="KW-0378">Hydrolase</keyword>
<dbReference type="InterPro" id="IPR003961">
    <property type="entry name" value="FN3_dom"/>
</dbReference>
<keyword evidence="4" id="KW-0472">Membrane</keyword>
<dbReference type="EMBL" id="JBAPLU010000025">
    <property type="protein sequence ID" value="MEI4273741.1"/>
    <property type="molecule type" value="Genomic_DNA"/>
</dbReference>
<feature type="chain" id="PRO_5045687697" evidence="5">
    <location>
        <begin position="34"/>
        <end position="583"/>
    </location>
</feature>
<reference evidence="7 8" key="1">
    <citation type="submission" date="2024-03" db="EMBL/GenBank/DDBJ databases">
        <title>Draft genome sequence of Klenkia sp. LSe6-5.</title>
        <authorList>
            <person name="Duangmal K."/>
            <person name="Chantavorakit T."/>
        </authorList>
    </citation>
    <scope>NUCLEOTIDE SEQUENCE [LARGE SCALE GENOMIC DNA]</scope>
    <source>
        <strain evidence="7 8">LSe6-5</strain>
    </source>
</reference>
<organism evidence="7 8">
    <name type="scientific">Klenkia sesuvii</name>
    <dbReference type="NCBI Taxonomy" id="3103137"/>
    <lineage>
        <taxon>Bacteria</taxon>
        <taxon>Bacillati</taxon>
        <taxon>Actinomycetota</taxon>
        <taxon>Actinomycetes</taxon>
        <taxon>Geodermatophilales</taxon>
        <taxon>Geodermatophilaceae</taxon>
        <taxon>Klenkia</taxon>
    </lineage>
</organism>
<dbReference type="SUPFAM" id="SSF49265">
    <property type="entry name" value="Fibronectin type III"/>
    <property type="match status" value="1"/>
</dbReference>
<keyword evidence="3" id="KW-0624">Polysaccharide degradation</keyword>
<keyword evidence="5" id="KW-0732">Signal</keyword>
<evidence type="ECO:0000256" key="5">
    <source>
        <dbReference type="SAM" id="SignalP"/>
    </source>
</evidence>
<evidence type="ECO:0000256" key="1">
    <source>
        <dbReference type="ARBA" id="ARBA00022737"/>
    </source>
</evidence>
<dbReference type="CDD" id="cd00063">
    <property type="entry name" value="FN3"/>
    <property type="match status" value="1"/>
</dbReference>
<keyword evidence="4" id="KW-1133">Transmembrane helix</keyword>
<dbReference type="PANTHER" id="PTHR13817:SF73">
    <property type="entry name" value="FIBRONECTIN TYPE-III DOMAIN-CONTAINING PROTEIN"/>
    <property type="match status" value="1"/>
</dbReference>
<dbReference type="RefSeq" id="WP_336405856.1">
    <property type="nucleotide sequence ID" value="NZ_JBAPLU010000025.1"/>
</dbReference>
<dbReference type="PROSITE" id="PS50853">
    <property type="entry name" value="FN3"/>
    <property type="match status" value="1"/>
</dbReference>
<protein>
    <submittedName>
        <fullName evidence="7">Fibronectin type III domain-containing protein</fullName>
    </submittedName>
</protein>
<evidence type="ECO:0000256" key="4">
    <source>
        <dbReference type="SAM" id="Phobius"/>
    </source>
</evidence>
<keyword evidence="1" id="KW-0677">Repeat</keyword>
<dbReference type="SMART" id="SM00060">
    <property type="entry name" value="FN3"/>
    <property type="match status" value="1"/>
</dbReference>
<dbReference type="PRINTS" id="PR00014">
    <property type="entry name" value="FNTYPEIII"/>
</dbReference>
<evidence type="ECO:0000256" key="2">
    <source>
        <dbReference type="ARBA" id="ARBA00023295"/>
    </source>
</evidence>
<dbReference type="InterPro" id="IPR013783">
    <property type="entry name" value="Ig-like_fold"/>
</dbReference>
<dbReference type="InterPro" id="IPR050964">
    <property type="entry name" value="Striated_Muscle_Regulatory"/>
</dbReference>
<keyword evidence="3" id="KW-0119">Carbohydrate metabolism</keyword>
<name>A0ABU8DY27_9ACTN</name>
<dbReference type="PANTHER" id="PTHR13817">
    <property type="entry name" value="TITIN"/>
    <property type="match status" value="1"/>
</dbReference>
<keyword evidence="8" id="KW-1185">Reference proteome</keyword>
<accession>A0ABU8DY27</accession>
<keyword evidence="2" id="KW-0326">Glycosidase</keyword>